<dbReference type="STRING" id="369401.SAMN05428642_10399"/>
<accession>A0A1K2IM97</accession>
<evidence type="ECO:0000313" key="2">
    <source>
        <dbReference type="Proteomes" id="UP000182544"/>
    </source>
</evidence>
<keyword evidence="2" id="KW-1185">Reference proteome</keyword>
<dbReference type="NCBIfam" id="NF041200">
    <property type="entry name" value="mob_BfmA_Nterm"/>
    <property type="match status" value="1"/>
</dbReference>
<dbReference type="OrthoDB" id="1441069at2"/>
<dbReference type="RefSeq" id="WP_143144308.1">
    <property type="nucleotide sequence ID" value="NZ_FPKV01000003.1"/>
</dbReference>
<gene>
    <name evidence="1" type="ORF">SAMN05428642_10399</name>
</gene>
<protein>
    <submittedName>
        <fullName evidence="1">Uncharacterized protein</fullName>
    </submittedName>
</protein>
<name>A0A1K2IM97_9FLAO</name>
<evidence type="ECO:0000313" key="1">
    <source>
        <dbReference type="EMBL" id="SFZ93378.1"/>
    </source>
</evidence>
<reference evidence="1 2" key="1">
    <citation type="submission" date="2016-10" db="EMBL/GenBank/DDBJ databases">
        <authorList>
            <person name="de Groot N.N."/>
        </authorList>
    </citation>
    <scope>NUCLEOTIDE SEQUENCE [LARGE SCALE GENOMIC DNA]</scope>
    <source>
        <strain evidence="1 2">DSM 18180</strain>
    </source>
</reference>
<dbReference type="Proteomes" id="UP000182544">
    <property type="component" value="Unassembled WGS sequence"/>
</dbReference>
<organism evidence="1 2">
    <name type="scientific">Flaviramulus basaltis</name>
    <dbReference type="NCBI Taxonomy" id="369401"/>
    <lineage>
        <taxon>Bacteria</taxon>
        <taxon>Pseudomonadati</taxon>
        <taxon>Bacteroidota</taxon>
        <taxon>Flavobacteriia</taxon>
        <taxon>Flavobacteriales</taxon>
        <taxon>Flavobacteriaceae</taxon>
        <taxon>Flaviramulus</taxon>
    </lineage>
</organism>
<dbReference type="EMBL" id="FPKV01000003">
    <property type="protein sequence ID" value="SFZ93378.1"/>
    <property type="molecule type" value="Genomic_DNA"/>
</dbReference>
<dbReference type="InterPro" id="IPR048012">
    <property type="entry name" value="BfmA-like_N"/>
</dbReference>
<sequence>MDDFTTIRLKKKVIKRFKGYSKRTSPSYSETLDFMVAFFEDTGLSPYDTMRNPILSCTVSMNKRMDAVVSILRNIEKTQLIPTREMLESLFKEVGDEEPVYIERTQKEIEASKTETEKLLDYYMRELDKNNKELYKIKNEFSHMLRKASYVKSTFGKSYYRLDIPREKMEAVMSIFI</sequence>
<dbReference type="AlphaFoldDB" id="A0A1K2IM97"/>
<proteinExistence type="predicted"/>